<name>A0A4V2MVP1_9APHY</name>
<dbReference type="Proteomes" id="UP000292702">
    <property type="component" value="Unassembled WGS sequence"/>
</dbReference>
<dbReference type="AlphaFoldDB" id="A0A4V2MVP1"/>
<gene>
    <name evidence="2" type="ORF">EIP91_006200</name>
</gene>
<protein>
    <submittedName>
        <fullName evidence="2">Uncharacterized protein</fullName>
    </submittedName>
</protein>
<organism evidence="2 3">
    <name type="scientific">Steccherinum ochraceum</name>
    <dbReference type="NCBI Taxonomy" id="92696"/>
    <lineage>
        <taxon>Eukaryota</taxon>
        <taxon>Fungi</taxon>
        <taxon>Dikarya</taxon>
        <taxon>Basidiomycota</taxon>
        <taxon>Agaricomycotina</taxon>
        <taxon>Agaricomycetes</taxon>
        <taxon>Polyporales</taxon>
        <taxon>Steccherinaceae</taxon>
        <taxon>Steccherinum</taxon>
    </lineage>
</organism>
<dbReference type="OrthoDB" id="10529118at2759"/>
<evidence type="ECO:0000313" key="3">
    <source>
        <dbReference type="Proteomes" id="UP000292702"/>
    </source>
</evidence>
<proteinExistence type="predicted"/>
<accession>A0A4V2MVP1</accession>
<dbReference type="EMBL" id="RWJN01000334">
    <property type="protein sequence ID" value="TCD62937.1"/>
    <property type="molecule type" value="Genomic_DNA"/>
</dbReference>
<evidence type="ECO:0000313" key="2">
    <source>
        <dbReference type="EMBL" id="TCD62937.1"/>
    </source>
</evidence>
<evidence type="ECO:0000256" key="1">
    <source>
        <dbReference type="SAM" id="MobiDB-lite"/>
    </source>
</evidence>
<reference evidence="2 3" key="1">
    <citation type="submission" date="2018-11" db="EMBL/GenBank/DDBJ databases">
        <title>Genome assembly of Steccherinum ochraceum LE-BIN_3174, the white-rot fungus of the Steccherinaceae family (The Residual Polyporoid clade, Polyporales, Basidiomycota).</title>
        <authorList>
            <person name="Fedorova T.V."/>
            <person name="Glazunova O.A."/>
            <person name="Landesman E.O."/>
            <person name="Moiseenko K.V."/>
            <person name="Psurtseva N.V."/>
            <person name="Savinova O.S."/>
            <person name="Shakhova N.V."/>
            <person name="Tyazhelova T.V."/>
            <person name="Vasina D.V."/>
        </authorList>
    </citation>
    <scope>NUCLEOTIDE SEQUENCE [LARGE SCALE GENOMIC DNA]</scope>
    <source>
        <strain evidence="2 3">LE-BIN_3174</strain>
    </source>
</reference>
<feature type="compositionally biased region" description="Low complexity" evidence="1">
    <location>
        <begin position="49"/>
        <end position="67"/>
    </location>
</feature>
<keyword evidence="3" id="KW-1185">Reference proteome</keyword>
<feature type="region of interest" description="Disordered" evidence="1">
    <location>
        <begin position="49"/>
        <end position="90"/>
    </location>
</feature>
<sequence>MSSLKNWMRSKRNSGSKSQNTFDTHSSPEYIVPVSLTMTNETHFSLESRSYSFSSDAPTVSSTSSHSAEMMDDENTAWGPVKKSKKASRS</sequence>
<comment type="caution">
    <text evidence="2">The sequence shown here is derived from an EMBL/GenBank/DDBJ whole genome shotgun (WGS) entry which is preliminary data.</text>
</comment>
<feature type="region of interest" description="Disordered" evidence="1">
    <location>
        <begin position="1"/>
        <end position="28"/>
    </location>
</feature>
<feature type="compositionally biased region" description="Polar residues" evidence="1">
    <location>
        <begin position="15"/>
        <end position="27"/>
    </location>
</feature>